<sequence>MSAPQRPEQGHSRHPSSDTRRVAMPRRSTRGPLDMDSAAVPTYQPPTPAIQTALPPSPAPSPMPIRTASPASSLLSPVQQNRPPTRTRSKSPASRTIQLDLSLLLRPSLYAPVPTTQIATPFLDTSHQPAPDTDLETLLSHRRFIHAADKATDILTSGSISPSNTQQILQLLYTRFACLVLCNQATLAAKEAKPLSDLLARESSTYTRPHREIFLEQIPWSLRLLLLKLQVLGTADAHRRAIMGLYALSSECRTLAQKARVDKDEEAFKMWKTRLSDLGIRVAGELVEMGELETARRHLATITPGPATPEAEMLEMCIRKTLLLLKIGDTKAAEECLATTTTITTSSSESHTDLDENLLIQQKVLSALTALCTSSPTTAVTQLQSLATTYPSNPLILHNLAIANIYSNNVSTASSILESLVSETEIVFPTLLFNLSTVFELRTERARERKLGLVDAVVEVGVRGGGGQVGGFERGVGEFKLT</sequence>
<accession>A0A074YPZ5</accession>
<dbReference type="GeneID" id="40749870"/>
<protein>
    <recommendedName>
        <fullName evidence="4">TPR-like protein</fullName>
    </recommendedName>
</protein>
<dbReference type="PANTHER" id="PTHR21581">
    <property type="entry name" value="D-ALANYL-D-ALANINE CARBOXYPEPTIDASE"/>
    <property type="match status" value="1"/>
</dbReference>
<dbReference type="PANTHER" id="PTHR21581:SF6">
    <property type="entry name" value="TRAFFICKING PROTEIN PARTICLE COMPLEX SUBUNIT 12"/>
    <property type="match status" value="1"/>
</dbReference>
<evidence type="ECO:0008006" key="4">
    <source>
        <dbReference type="Google" id="ProtNLM"/>
    </source>
</evidence>
<dbReference type="GO" id="GO:0005794">
    <property type="term" value="C:Golgi apparatus"/>
    <property type="evidence" value="ECO:0007669"/>
    <property type="project" value="TreeGrafter"/>
</dbReference>
<proteinExistence type="predicted"/>
<organism evidence="2 3">
    <name type="scientific">Aureobasidium pullulans EXF-150</name>
    <dbReference type="NCBI Taxonomy" id="1043002"/>
    <lineage>
        <taxon>Eukaryota</taxon>
        <taxon>Fungi</taxon>
        <taxon>Dikarya</taxon>
        <taxon>Ascomycota</taxon>
        <taxon>Pezizomycotina</taxon>
        <taxon>Dothideomycetes</taxon>
        <taxon>Dothideomycetidae</taxon>
        <taxon>Dothideales</taxon>
        <taxon>Saccotheciaceae</taxon>
        <taxon>Aureobasidium</taxon>
    </lineage>
</organism>
<feature type="region of interest" description="Disordered" evidence="1">
    <location>
        <begin position="1"/>
        <end position="95"/>
    </location>
</feature>
<dbReference type="AlphaFoldDB" id="A0A074YPZ5"/>
<reference evidence="2 3" key="1">
    <citation type="journal article" date="2014" name="BMC Genomics">
        <title>Genome sequencing of four Aureobasidium pullulans varieties: biotechnological potential, stress tolerance, and description of new species.</title>
        <authorList>
            <person name="Gostin Ar C."/>
            <person name="Ohm R.A."/>
            <person name="Kogej T."/>
            <person name="Sonjak S."/>
            <person name="Turk M."/>
            <person name="Zajc J."/>
            <person name="Zalar P."/>
            <person name="Grube M."/>
            <person name="Sun H."/>
            <person name="Han J."/>
            <person name="Sharma A."/>
            <person name="Chiniquy J."/>
            <person name="Ngan C.Y."/>
            <person name="Lipzen A."/>
            <person name="Barry K."/>
            <person name="Grigoriev I.V."/>
            <person name="Gunde-Cimerman N."/>
        </authorList>
    </citation>
    <scope>NUCLEOTIDE SEQUENCE [LARGE SCALE GENOMIC DNA]</scope>
    <source>
        <strain evidence="2 3">EXF-150</strain>
    </source>
</reference>
<evidence type="ECO:0000313" key="2">
    <source>
        <dbReference type="EMBL" id="KEQ88926.1"/>
    </source>
</evidence>
<evidence type="ECO:0000256" key="1">
    <source>
        <dbReference type="SAM" id="MobiDB-lite"/>
    </source>
</evidence>
<gene>
    <name evidence="2" type="ORF">M438DRAFT_362182</name>
</gene>
<name>A0A074YPZ5_AURPU</name>
<keyword evidence="3" id="KW-1185">Reference proteome</keyword>
<dbReference type="HOGENOM" id="CLU_022275_0_0_1"/>
<dbReference type="GO" id="GO:0030008">
    <property type="term" value="C:TRAPP complex"/>
    <property type="evidence" value="ECO:0007669"/>
    <property type="project" value="TreeGrafter"/>
</dbReference>
<dbReference type="Proteomes" id="UP000030706">
    <property type="component" value="Unassembled WGS sequence"/>
</dbReference>
<dbReference type="OrthoDB" id="428342at2759"/>
<evidence type="ECO:0000313" key="3">
    <source>
        <dbReference type="Proteomes" id="UP000030706"/>
    </source>
</evidence>
<dbReference type="STRING" id="1043002.A0A074YPZ5"/>
<dbReference type="EMBL" id="KL584975">
    <property type="protein sequence ID" value="KEQ88926.1"/>
    <property type="molecule type" value="Genomic_DNA"/>
</dbReference>
<dbReference type="RefSeq" id="XP_029765113.1">
    <property type="nucleotide sequence ID" value="XM_029907564.1"/>
</dbReference>
<feature type="compositionally biased region" description="Basic and acidic residues" evidence="1">
    <location>
        <begin position="8"/>
        <end position="21"/>
    </location>
</feature>
<feature type="compositionally biased region" description="Polar residues" evidence="1">
    <location>
        <begin position="69"/>
        <end position="95"/>
    </location>
</feature>